<name>A0A3S3PHV1_9SPHI</name>
<dbReference type="EMBL" id="SAYW01000002">
    <property type="protein sequence ID" value="RWU08666.1"/>
    <property type="molecule type" value="Genomic_DNA"/>
</dbReference>
<reference evidence="2 3" key="1">
    <citation type="submission" date="2018-06" db="EMBL/GenBank/DDBJ databases">
        <title>Pedobacter endophyticus sp. nov., an endophytic bacterium isolated from a leaf of Triticum aestivum.</title>
        <authorList>
            <person name="Zhang L."/>
        </authorList>
    </citation>
    <scope>NUCLEOTIDE SEQUENCE [LARGE SCALE GENOMIC DNA]</scope>
    <source>
        <strain evidence="2 3">CM134L-2</strain>
    </source>
</reference>
<feature type="chain" id="PRO_5018671325" evidence="1">
    <location>
        <begin position="23"/>
        <end position="196"/>
    </location>
</feature>
<keyword evidence="3" id="KW-1185">Reference proteome</keyword>
<keyword evidence="1" id="KW-0732">Signal</keyword>
<evidence type="ECO:0000313" key="2">
    <source>
        <dbReference type="EMBL" id="RWU08666.1"/>
    </source>
</evidence>
<evidence type="ECO:0000256" key="1">
    <source>
        <dbReference type="SAM" id="SignalP"/>
    </source>
</evidence>
<organism evidence="2 3">
    <name type="scientific">Pedobacter chitinilyticus</name>
    <dbReference type="NCBI Taxonomy" id="2233776"/>
    <lineage>
        <taxon>Bacteria</taxon>
        <taxon>Pseudomonadati</taxon>
        <taxon>Bacteroidota</taxon>
        <taxon>Sphingobacteriia</taxon>
        <taxon>Sphingobacteriales</taxon>
        <taxon>Sphingobacteriaceae</taxon>
        <taxon>Pedobacter</taxon>
    </lineage>
</organism>
<dbReference type="OrthoDB" id="978867at2"/>
<evidence type="ECO:0000313" key="3">
    <source>
        <dbReference type="Proteomes" id="UP000284120"/>
    </source>
</evidence>
<dbReference type="AlphaFoldDB" id="A0A3S3PHV1"/>
<gene>
    <name evidence="2" type="ORF">DPV69_09880</name>
</gene>
<proteinExistence type="predicted"/>
<dbReference type="RefSeq" id="WP_113647178.1">
    <property type="nucleotide sequence ID" value="NZ_QMHN01000002.1"/>
</dbReference>
<feature type="signal peptide" evidence="1">
    <location>
        <begin position="1"/>
        <end position="22"/>
    </location>
</feature>
<dbReference type="Proteomes" id="UP000284120">
    <property type="component" value="Unassembled WGS sequence"/>
</dbReference>
<comment type="caution">
    <text evidence="2">The sequence shown here is derived from an EMBL/GenBank/DDBJ whole genome shotgun (WGS) entry which is preliminary data.</text>
</comment>
<sequence length="196" mass="22278">MKNLFRFSLVILSVLMVNVAKADDMELLVKVAKENNKWVSFITNESQNIDLTLYSATDEVLYEQRLKTVSNKFKTYDLSALPVGLYTLKMESPLKTVTYQINITADSAIVAVPVVKLFKKPSLAKENDVVTLNLNGVAEGEVQVDIYNEFNEKLHEDVYTNEAKVIKKYDVSRTPSRQLTFVVRTANQEFSETIKL</sequence>
<protein>
    <submittedName>
        <fullName evidence="2">Uncharacterized protein</fullName>
    </submittedName>
</protein>
<accession>A0A3S3PHV1</accession>